<evidence type="ECO:0008006" key="3">
    <source>
        <dbReference type="Google" id="ProtNLM"/>
    </source>
</evidence>
<evidence type="ECO:0000313" key="1">
    <source>
        <dbReference type="EMBL" id="MBN1573398.1"/>
    </source>
</evidence>
<gene>
    <name evidence="1" type="ORF">JW984_09415</name>
</gene>
<protein>
    <recommendedName>
        <fullName evidence="3">Dinitrogenase iron-molybdenum cofactor biosynthesis domain-containing protein</fullName>
    </recommendedName>
</protein>
<accession>A0A9D8KFC7</accession>
<comment type="caution">
    <text evidence="1">The sequence shown here is derived from an EMBL/GenBank/DDBJ whole genome shotgun (WGS) entry which is preliminary data.</text>
</comment>
<dbReference type="EMBL" id="JAFGIX010000047">
    <property type="protein sequence ID" value="MBN1573398.1"/>
    <property type="molecule type" value="Genomic_DNA"/>
</dbReference>
<name>A0A9D8KFC7_9DELT</name>
<sequence length="137" mass="15490">MAFNLQYKIYMKDKKCYKIAVPIFEWRVAPRLDTAEKMLFATVEDGKVVDEEEVRIVGVHPLNIAHWFKDEGIKVVICCGVDCTCSSLLLESGIDLVSWIAGNAREAIRAYIDGTLSSMAIPVDRFGSCRRRFRGGR</sequence>
<proteinExistence type="predicted"/>
<evidence type="ECO:0000313" key="2">
    <source>
        <dbReference type="Proteomes" id="UP000809273"/>
    </source>
</evidence>
<dbReference type="InterPro" id="IPR036105">
    <property type="entry name" value="DiNase_FeMo-co_biosyn_sf"/>
</dbReference>
<reference evidence="1" key="2">
    <citation type="submission" date="2021-01" db="EMBL/GenBank/DDBJ databases">
        <authorList>
            <person name="Hahn C.R."/>
            <person name="Youssef N.H."/>
            <person name="Elshahed M."/>
        </authorList>
    </citation>
    <scope>NUCLEOTIDE SEQUENCE</scope>
    <source>
        <strain evidence="1">Zod_Metabat.24</strain>
    </source>
</reference>
<reference evidence="1" key="1">
    <citation type="journal article" date="2021" name="Environ. Microbiol.">
        <title>Genomic characterization of three novel Desulfobacterota classes expand the metabolic and phylogenetic diversity of the phylum.</title>
        <authorList>
            <person name="Murphy C.L."/>
            <person name="Biggerstaff J."/>
            <person name="Eichhorn A."/>
            <person name="Ewing E."/>
            <person name="Shahan R."/>
            <person name="Soriano D."/>
            <person name="Stewart S."/>
            <person name="VanMol K."/>
            <person name="Walker R."/>
            <person name="Walters P."/>
            <person name="Elshahed M.S."/>
            <person name="Youssef N.H."/>
        </authorList>
    </citation>
    <scope>NUCLEOTIDE SEQUENCE</scope>
    <source>
        <strain evidence="1">Zod_Metabat.24</strain>
    </source>
</reference>
<dbReference type="Gene3D" id="3.30.420.130">
    <property type="entry name" value="Dinitrogenase iron-molybdenum cofactor biosynthesis domain"/>
    <property type="match status" value="1"/>
</dbReference>
<dbReference type="AlphaFoldDB" id="A0A9D8KFC7"/>
<organism evidence="1 2">
    <name type="scientific">Candidatus Zymogenus saltonus</name>
    <dbReference type="NCBI Taxonomy" id="2844893"/>
    <lineage>
        <taxon>Bacteria</taxon>
        <taxon>Deltaproteobacteria</taxon>
        <taxon>Candidatus Zymogenia</taxon>
        <taxon>Candidatus Zymogeniales</taxon>
        <taxon>Candidatus Zymogenaceae</taxon>
        <taxon>Candidatus Zymogenus</taxon>
    </lineage>
</organism>
<dbReference type="Proteomes" id="UP000809273">
    <property type="component" value="Unassembled WGS sequence"/>
</dbReference>
<dbReference type="SUPFAM" id="SSF53146">
    <property type="entry name" value="Nitrogenase accessory factor-like"/>
    <property type="match status" value="1"/>
</dbReference>